<organism evidence="10 11">
    <name type="scientific">Tistrella mobilis</name>
    <dbReference type="NCBI Taxonomy" id="171437"/>
    <lineage>
        <taxon>Bacteria</taxon>
        <taxon>Pseudomonadati</taxon>
        <taxon>Pseudomonadota</taxon>
        <taxon>Alphaproteobacteria</taxon>
        <taxon>Geminicoccales</taxon>
        <taxon>Geminicoccaceae</taxon>
        <taxon>Tistrella</taxon>
    </lineage>
</organism>
<dbReference type="SFLD" id="SFLDG01082">
    <property type="entry name" value="B12-binding_domain_containing"/>
    <property type="match status" value="1"/>
</dbReference>
<comment type="caution">
    <text evidence="10">The sequence shown here is derived from an EMBL/GenBank/DDBJ whole genome shotgun (WGS) entry which is preliminary data.</text>
</comment>
<feature type="domain" description="Radical SAM core" evidence="9">
    <location>
        <begin position="227"/>
        <end position="455"/>
    </location>
</feature>
<dbReference type="InterPro" id="IPR058240">
    <property type="entry name" value="rSAM_sf"/>
</dbReference>
<evidence type="ECO:0000256" key="4">
    <source>
        <dbReference type="ARBA" id="ARBA00022691"/>
    </source>
</evidence>
<keyword evidence="4" id="KW-0949">S-adenosyl-L-methionine</keyword>
<evidence type="ECO:0000256" key="7">
    <source>
        <dbReference type="ARBA" id="ARBA00023014"/>
    </source>
</evidence>
<dbReference type="InterPro" id="IPR034466">
    <property type="entry name" value="Methyltransferase_Class_B"/>
</dbReference>
<dbReference type="InterPro" id="IPR023404">
    <property type="entry name" value="rSAM_horseshoe"/>
</dbReference>
<dbReference type="EMBL" id="DMAI01000166">
    <property type="protein sequence ID" value="HAE47939.1"/>
    <property type="molecule type" value="Genomic_DNA"/>
</dbReference>
<feature type="domain" description="B12-binding" evidence="8">
    <location>
        <begin position="64"/>
        <end position="194"/>
    </location>
</feature>
<dbReference type="AlphaFoldDB" id="A0A3B9IL42"/>
<evidence type="ECO:0000313" key="11">
    <source>
        <dbReference type="Proteomes" id="UP000257706"/>
    </source>
</evidence>
<dbReference type="SMART" id="SM00729">
    <property type="entry name" value="Elp3"/>
    <property type="match status" value="1"/>
</dbReference>
<dbReference type="InterPro" id="IPR006158">
    <property type="entry name" value="Cobalamin-bd"/>
</dbReference>
<dbReference type="GO" id="GO:0031419">
    <property type="term" value="F:cobalamin binding"/>
    <property type="evidence" value="ECO:0007669"/>
    <property type="project" value="InterPro"/>
</dbReference>
<dbReference type="PROSITE" id="PS51332">
    <property type="entry name" value="B12_BINDING"/>
    <property type="match status" value="1"/>
</dbReference>
<keyword evidence="5" id="KW-0479">Metal-binding</keyword>
<dbReference type="PANTHER" id="PTHR43409">
    <property type="entry name" value="ANAEROBIC MAGNESIUM-PROTOPORPHYRIN IX MONOMETHYL ESTER CYCLASE-RELATED"/>
    <property type="match status" value="1"/>
</dbReference>
<dbReference type="InterPro" id="IPR051198">
    <property type="entry name" value="BchE-like"/>
</dbReference>
<dbReference type="SFLD" id="SFLDS00029">
    <property type="entry name" value="Radical_SAM"/>
    <property type="match status" value="1"/>
</dbReference>
<proteinExistence type="predicted"/>
<dbReference type="SUPFAM" id="SSF102114">
    <property type="entry name" value="Radical SAM enzymes"/>
    <property type="match status" value="1"/>
</dbReference>
<evidence type="ECO:0000259" key="9">
    <source>
        <dbReference type="PROSITE" id="PS51918"/>
    </source>
</evidence>
<keyword evidence="7" id="KW-0411">Iron-sulfur</keyword>
<evidence type="ECO:0000256" key="3">
    <source>
        <dbReference type="ARBA" id="ARBA00022679"/>
    </source>
</evidence>
<dbReference type="InterPro" id="IPR007197">
    <property type="entry name" value="rSAM"/>
</dbReference>
<dbReference type="PANTHER" id="PTHR43409:SF7">
    <property type="entry name" value="BLL1977 PROTEIN"/>
    <property type="match status" value="1"/>
</dbReference>
<dbReference type="SFLD" id="SFLDG01123">
    <property type="entry name" value="methyltransferase_(Class_B)"/>
    <property type="match status" value="1"/>
</dbReference>
<evidence type="ECO:0000313" key="10">
    <source>
        <dbReference type="EMBL" id="HAE47939.1"/>
    </source>
</evidence>
<dbReference type="InterPro" id="IPR006638">
    <property type="entry name" value="Elp3/MiaA/NifB-like_rSAM"/>
</dbReference>
<evidence type="ECO:0000259" key="8">
    <source>
        <dbReference type="PROSITE" id="PS51332"/>
    </source>
</evidence>
<evidence type="ECO:0000256" key="5">
    <source>
        <dbReference type="ARBA" id="ARBA00022723"/>
    </source>
</evidence>
<keyword evidence="6" id="KW-0408">Iron</keyword>
<dbReference type="GO" id="GO:0003824">
    <property type="term" value="F:catalytic activity"/>
    <property type="evidence" value="ECO:0007669"/>
    <property type="project" value="InterPro"/>
</dbReference>
<comment type="cofactor">
    <cofactor evidence="1">
        <name>[4Fe-4S] cluster</name>
        <dbReference type="ChEBI" id="CHEBI:49883"/>
    </cofactor>
</comment>
<dbReference type="Pfam" id="PF04055">
    <property type="entry name" value="Radical_SAM"/>
    <property type="match status" value="1"/>
</dbReference>
<gene>
    <name evidence="10" type="ORF">DCK97_11005</name>
</gene>
<dbReference type="CDD" id="cd01335">
    <property type="entry name" value="Radical_SAM"/>
    <property type="match status" value="1"/>
</dbReference>
<dbReference type="Proteomes" id="UP000257706">
    <property type="component" value="Unassembled WGS sequence"/>
</dbReference>
<evidence type="ECO:0000256" key="2">
    <source>
        <dbReference type="ARBA" id="ARBA00022603"/>
    </source>
</evidence>
<dbReference type="PROSITE" id="PS51918">
    <property type="entry name" value="RADICAL_SAM"/>
    <property type="match status" value="1"/>
</dbReference>
<keyword evidence="2" id="KW-0489">Methyltransferase</keyword>
<sequence length="544" mass="60914">MHDRETDIMRVALLSGFGPTCKNDVYFDGTLFGDAATAAAVGRSYFADRGGFALSDLSFVSGGLRHALLRPLRDAVPHLTTMTLEAILEAAGIQQIHIDTTDIWNGTAHLPAGQIDAVLVSTSYIWDMSTLGRALNFARQVADGRPVVLGGQYANIRFRQILARHPDIHCILRGDAEQALPALLIAIRDHKDLHDIPNLVYPTADGRVAATPRHEIRFEDWPAPRITGDRPAIPYESMRGCPFTCGFCSFPFASPHWRYRTAERIARDWATYAEGNGTRLINAMDSTFTVPPRRMEALLDLLPSIGISWEAYSRANYLKDTRQMDRLAAGGCRTLSIGFESMHDGVLAAMSKKVTAAQNRRAFDLLRGGEIGFRCSFMVGYPGETPEAYRATSDFLVSEYEGHFKLHVFGMTDEAMPVWADRARFGLEVGDEDDPDFDWRHDGMDATTATRLNHDTIDQVRRRNEHAVLHMWQDRYQRYLLPHLSRQDNLKVEKIVERIAMLPRDHPDPATGMAAFDRLLDAAARFGITRTDPATHCGRDLITD</sequence>
<evidence type="ECO:0000256" key="6">
    <source>
        <dbReference type="ARBA" id="ARBA00023004"/>
    </source>
</evidence>
<dbReference type="Gene3D" id="3.40.50.280">
    <property type="entry name" value="Cobalamin-binding domain"/>
    <property type="match status" value="1"/>
</dbReference>
<dbReference type="GO" id="GO:0051539">
    <property type="term" value="F:4 iron, 4 sulfur cluster binding"/>
    <property type="evidence" value="ECO:0007669"/>
    <property type="project" value="UniProtKB-KW"/>
</dbReference>
<accession>A0A3B9IL42</accession>
<protein>
    <submittedName>
        <fullName evidence="10">B12-binding domain-containing radical SAM protein</fullName>
    </submittedName>
</protein>
<reference evidence="10 11" key="1">
    <citation type="journal article" date="2018" name="Nat. Biotechnol.">
        <title>A standardized bacterial taxonomy based on genome phylogeny substantially revises the tree of life.</title>
        <authorList>
            <person name="Parks D.H."/>
            <person name="Chuvochina M."/>
            <person name="Waite D.W."/>
            <person name="Rinke C."/>
            <person name="Skarshewski A."/>
            <person name="Chaumeil P.A."/>
            <person name="Hugenholtz P."/>
        </authorList>
    </citation>
    <scope>NUCLEOTIDE SEQUENCE [LARGE SCALE GENOMIC DNA]</scope>
    <source>
        <strain evidence="10">UBA8739</strain>
    </source>
</reference>
<evidence type="ECO:0000256" key="1">
    <source>
        <dbReference type="ARBA" id="ARBA00001966"/>
    </source>
</evidence>
<dbReference type="GO" id="GO:0046872">
    <property type="term" value="F:metal ion binding"/>
    <property type="evidence" value="ECO:0007669"/>
    <property type="project" value="UniProtKB-KW"/>
</dbReference>
<keyword evidence="3" id="KW-0808">Transferase</keyword>
<name>A0A3B9IL42_9PROT</name>
<dbReference type="Gene3D" id="3.80.30.20">
    <property type="entry name" value="tm_1862 like domain"/>
    <property type="match status" value="1"/>
</dbReference>